<dbReference type="InterPro" id="IPR008701">
    <property type="entry name" value="NPP1"/>
</dbReference>
<organism evidence="3 4">
    <name type="scientific">Verticillium nonalfalfae</name>
    <dbReference type="NCBI Taxonomy" id="1051616"/>
    <lineage>
        <taxon>Eukaryota</taxon>
        <taxon>Fungi</taxon>
        <taxon>Dikarya</taxon>
        <taxon>Ascomycota</taxon>
        <taxon>Pezizomycotina</taxon>
        <taxon>Sordariomycetes</taxon>
        <taxon>Hypocreomycetidae</taxon>
        <taxon>Glomerellales</taxon>
        <taxon>Plectosphaerellaceae</taxon>
        <taxon>Verticillium</taxon>
    </lineage>
</organism>
<dbReference type="Pfam" id="PF05630">
    <property type="entry name" value="NPP1"/>
    <property type="match status" value="1"/>
</dbReference>
<feature type="region of interest" description="Disordered" evidence="1">
    <location>
        <begin position="60"/>
        <end position="91"/>
    </location>
</feature>
<name>A0A3M9YL04_9PEZI</name>
<dbReference type="EMBL" id="RBVV01000013">
    <property type="protein sequence ID" value="RNJ59710.1"/>
    <property type="molecule type" value="Genomic_DNA"/>
</dbReference>
<keyword evidence="2" id="KW-0732">Signal</keyword>
<keyword evidence="4" id="KW-1185">Reference proteome</keyword>
<dbReference type="AlphaFoldDB" id="A0A3M9YL04"/>
<dbReference type="RefSeq" id="XP_028497868.1">
    <property type="nucleotide sequence ID" value="XM_028635666.1"/>
</dbReference>
<feature type="signal peptide" evidence="2">
    <location>
        <begin position="1"/>
        <end position="20"/>
    </location>
</feature>
<dbReference type="PANTHER" id="PTHR33657">
    <property type="entry name" value="DOMAIN PROTEIN, PUTATIVE (AFU_ORTHOLOGUE AFUA_5G00600)-RELATED"/>
    <property type="match status" value="1"/>
</dbReference>
<gene>
    <name evidence="3" type="ORF">D7B24_001433</name>
</gene>
<dbReference type="STRING" id="1051616.A0A3M9YL04"/>
<feature type="chain" id="PRO_5018152910" evidence="2">
    <location>
        <begin position="21"/>
        <end position="133"/>
    </location>
</feature>
<accession>A0A3M9YL04</accession>
<dbReference type="PANTHER" id="PTHR33657:SF6">
    <property type="entry name" value="SECRETED PROTEIN"/>
    <property type="match status" value="1"/>
</dbReference>
<sequence length="133" mass="14401">MQHTFFSTAALLGALSAVNASPAPILRRDIITALPGNADEIENKFQPILDFDTDGCYNTAAIDPDGNTNPGKGATGTPQGDCRDPPQLENSNVYSRRRCNNGVCAIIRYEYYFEKDQSVSGRLRAVTVTTGKT</sequence>
<dbReference type="GeneID" id="39605122"/>
<evidence type="ECO:0000256" key="2">
    <source>
        <dbReference type="SAM" id="SignalP"/>
    </source>
</evidence>
<comment type="caution">
    <text evidence="3">The sequence shown here is derived from an EMBL/GenBank/DDBJ whole genome shotgun (WGS) entry which is preliminary data.</text>
</comment>
<evidence type="ECO:0000313" key="4">
    <source>
        <dbReference type="Proteomes" id="UP000267145"/>
    </source>
</evidence>
<dbReference type="Proteomes" id="UP000267145">
    <property type="component" value="Unassembled WGS sequence"/>
</dbReference>
<evidence type="ECO:0000313" key="3">
    <source>
        <dbReference type="EMBL" id="RNJ59710.1"/>
    </source>
</evidence>
<proteinExistence type="predicted"/>
<reference evidence="3 4" key="1">
    <citation type="submission" date="2018-10" db="EMBL/GenBank/DDBJ databases">
        <title>Genome sequence of Verticillium nonalfalfae VnAa140.</title>
        <authorList>
            <person name="Stajich J.E."/>
            <person name="Kasson M.T."/>
        </authorList>
    </citation>
    <scope>NUCLEOTIDE SEQUENCE [LARGE SCALE GENOMIC DNA]</scope>
    <source>
        <strain evidence="3 4">VnAa140</strain>
    </source>
</reference>
<protein>
    <submittedName>
        <fullName evidence="3">Uncharacterized protein</fullName>
    </submittedName>
</protein>
<evidence type="ECO:0000256" key="1">
    <source>
        <dbReference type="SAM" id="MobiDB-lite"/>
    </source>
</evidence>